<feature type="transmembrane region" description="Helical" evidence="9">
    <location>
        <begin position="38"/>
        <end position="59"/>
    </location>
</feature>
<evidence type="ECO:0000256" key="9">
    <source>
        <dbReference type="SAM" id="Phobius"/>
    </source>
</evidence>
<evidence type="ECO:0000256" key="7">
    <source>
        <dbReference type="ARBA" id="ARBA00023136"/>
    </source>
</evidence>
<dbReference type="InterPro" id="IPR007387">
    <property type="entry name" value="TRAP_DctQ"/>
</dbReference>
<evidence type="ECO:0000256" key="6">
    <source>
        <dbReference type="ARBA" id="ARBA00022989"/>
    </source>
</evidence>
<evidence type="ECO:0000313" key="12">
    <source>
        <dbReference type="Proteomes" id="UP000031433"/>
    </source>
</evidence>
<keyword evidence="5 9" id="KW-0812">Transmembrane</keyword>
<feature type="domain" description="Tripartite ATP-independent periplasmic transporters DctQ component" evidence="10">
    <location>
        <begin position="23"/>
        <end position="144"/>
    </location>
</feature>
<dbReference type="EMBL" id="JXBL01000001">
    <property type="protein sequence ID" value="KIE41919.1"/>
    <property type="molecule type" value="Genomic_DNA"/>
</dbReference>
<keyword evidence="4" id="KW-0997">Cell inner membrane</keyword>
<feature type="transmembrane region" description="Helical" evidence="9">
    <location>
        <begin position="12"/>
        <end position="32"/>
    </location>
</feature>
<dbReference type="GO" id="GO:0022857">
    <property type="term" value="F:transmembrane transporter activity"/>
    <property type="evidence" value="ECO:0007669"/>
    <property type="project" value="TreeGrafter"/>
</dbReference>
<name>A0A0C1TLX5_9BACT</name>
<evidence type="ECO:0000256" key="8">
    <source>
        <dbReference type="ARBA" id="ARBA00038436"/>
    </source>
</evidence>
<evidence type="ECO:0000256" key="3">
    <source>
        <dbReference type="ARBA" id="ARBA00022475"/>
    </source>
</evidence>
<dbReference type="RefSeq" id="WP_039644004.1">
    <property type="nucleotide sequence ID" value="NZ_JXBL01000001.1"/>
</dbReference>
<feature type="transmembrane region" description="Helical" evidence="9">
    <location>
        <begin position="126"/>
        <end position="146"/>
    </location>
</feature>
<dbReference type="PANTHER" id="PTHR35011:SF10">
    <property type="entry name" value="TRAP TRANSPORTER SMALL PERMEASE PROTEIN"/>
    <property type="match status" value="1"/>
</dbReference>
<sequence length="160" mass="17279">MERVFGIISKAFMVVGGVALLALVLLATGNVASRIGRAPFAGTYEIVSFLGAIVIAGALGHTQRRKDHIVVDILSERFPAPVKRLLDAVNHAVTCGLFGIAAWQVWVWGDKLRLSGELSETLKLTYYPFVYVVAAGFGVLAGVLFIDCMKTVLRGKESEE</sequence>
<dbReference type="PANTHER" id="PTHR35011">
    <property type="entry name" value="2,3-DIKETO-L-GULONATE TRAP TRANSPORTER SMALL PERMEASE PROTEIN YIAM"/>
    <property type="match status" value="1"/>
</dbReference>
<evidence type="ECO:0000313" key="11">
    <source>
        <dbReference type="EMBL" id="KIE41919.1"/>
    </source>
</evidence>
<keyword evidence="2" id="KW-0813">Transport</keyword>
<keyword evidence="7 9" id="KW-0472">Membrane</keyword>
<evidence type="ECO:0000259" key="10">
    <source>
        <dbReference type="Pfam" id="PF04290"/>
    </source>
</evidence>
<gene>
    <name evidence="11" type="ORF">SE37_04385</name>
</gene>
<comment type="similarity">
    <text evidence="8">Belongs to the TRAP transporter small permease family.</text>
</comment>
<proteinExistence type="inferred from homology"/>
<protein>
    <submittedName>
        <fullName evidence="11">C4-dicarboxylate ABC transporter permease</fullName>
    </submittedName>
</protein>
<evidence type="ECO:0000256" key="5">
    <source>
        <dbReference type="ARBA" id="ARBA00022692"/>
    </source>
</evidence>
<reference evidence="11 12" key="1">
    <citation type="submission" date="2015-01" db="EMBL/GenBank/DDBJ databases">
        <title>Genome sequence of the anaerobic bacterium Geobacter soli GSS01, a dissimilatory Fe(III) reducer from soil.</title>
        <authorList>
            <person name="Yang G."/>
            <person name="Zhou S."/>
        </authorList>
    </citation>
    <scope>NUCLEOTIDE SEQUENCE [LARGE SCALE GENOMIC DNA]</scope>
    <source>
        <strain evidence="11 12">GSS01</strain>
    </source>
</reference>
<evidence type="ECO:0000256" key="1">
    <source>
        <dbReference type="ARBA" id="ARBA00004429"/>
    </source>
</evidence>
<organism evidence="11 12">
    <name type="scientific">Geobacter soli</name>
    <dbReference type="NCBI Taxonomy" id="1510391"/>
    <lineage>
        <taxon>Bacteria</taxon>
        <taxon>Pseudomonadati</taxon>
        <taxon>Thermodesulfobacteriota</taxon>
        <taxon>Desulfuromonadia</taxon>
        <taxon>Geobacterales</taxon>
        <taxon>Geobacteraceae</taxon>
        <taxon>Geobacter</taxon>
    </lineage>
</organism>
<dbReference type="Pfam" id="PF04290">
    <property type="entry name" value="DctQ"/>
    <property type="match status" value="1"/>
</dbReference>
<dbReference type="AlphaFoldDB" id="A0A0C1TLX5"/>
<feature type="transmembrane region" description="Helical" evidence="9">
    <location>
        <begin position="85"/>
        <end position="106"/>
    </location>
</feature>
<keyword evidence="6 9" id="KW-1133">Transmembrane helix</keyword>
<keyword evidence="12" id="KW-1185">Reference proteome</keyword>
<dbReference type="InterPro" id="IPR055348">
    <property type="entry name" value="DctQ"/>
</dbReference>
<keyword evidence="3" id="KW-1003">Cell membrane</keyword>
<accession>A0A0C1TLX5</accession>
<dbReference type="GO" id="GO:0005886">
    <property type="term" value="C:plasma membrane"/>
    <property type="evidence" value="ECO:0007669"/>
    <property type="project" value="UniProtKB-SubCell"/>
</dbReference>
<dbReference type="GO" id="GO:0015740">
    <property type="term" value="P:C4-dicarboxylate transport"/>
    <property type="evidence" value="ECO:0007669"/>
    <property type="project" value="TreeGrafter"/>
</dbReference>
<comment type="subcellular location">
    <subcellularLocation>
        <location evidence="1">Cell inner membrane</location>
        <topology evidence="1">Multi-pass membrane protein</topology>
    </subcellularLocation>
</comment>
<comment type="caution">
    <text evidence="11">The sequence shown here is derived from an EMBL/GenBank/DDBJ whole genome shotgun (WGS) entry which is preliminary data.</text>
</comment>
<dbReference type="Proteomes" id="UP000031433">
    <property type="component" value="Unassembled WGS sequence"/>
</dbReference>
<evidence type="ECO:0000256" key="2">
    <source>
        <dbReference type="ARBA" id="ARBA00022448"/>
    </source>
</evidence>
<evidence type="ECO:0000256" key="4">
    <source>
        <dbReference type="ARBA" id="ARBA00022519"/>
    </source>
</evidence>